<evidence type="ECO:0000256" key="2">
    <source>
        <dbReference type="ARBA" id="ARBA00023002"/>
    </source>
</evidence>
<dbReference type="PRINTS" id="PR00081">
    <property type="entry name" value="GDHRDH"/>
</dbReference>
<dbReference type="Gene3D" id="3.40.50.720">
    <property type="entry name" value="NAD(P)-binding Rossmann-like Domain"/>
    <property type="match status" value="1"/>
</dbReference>
<dbReference type="PANTHER" id="PTHR43976:SF16">
    <property type="entry name" value="SHORT-CHAIN DEHYDROGENASE_REDUCTASE FAMILY PROTEIN"/>
    <property type="match status" value="1"/>
</dbReference>
<evidence type="ECO:0000313" key="4">
    <source>
        <dbReference type="EMBL" id="KAL0071229.1"/>
    </source>
</evidence>
<dbReference type="InterPro" id="IPR051911">
    <property type="entry name" value="SDR_oxidoreductase"/>
</dbReference>
<dbReference type="EMBL" id="JBBXMP010000004">
    <property type="protein sequence ID" value="KAL0071229.1"/>
    <property type="molecule type" value="Genomic_DNA"/>
</dbReference>
<evidence type="ECO:0000256" key="1">
    <source>
        <dbReference type="ARBA" id="ARBA00006484"/>
    </source>
</evidence>
<dbReference type="InterPro" id="IPR036291">
    <property type="entry name" value="NAD(P)-bd_dom_sf"/>
</dbReference>
<dbReference type="Proteomes" id="UP001437256">
    <property type="component" value="Unassembled WGS sequence"/>
</dbReference>
<dbReference type="SUPFAM" id="SSF51735">
    <property type="entry name" value="NAD(P)-binding Rossmann-fold domains"/>
    <property type="match status" value="1"/>
</dbReference>
<proteinExistence type="inferred from homology"/>
<dbReference type="CDD" id="cd05374">
    <property type="entry name" value="17beta-HSD-like_SDR_c"/>
    <property type="match status" value="1"/>
</dbReference>
<dbReference type="Pfam" id="PF00106">
    <property type="entry name" value="adh_short"/>
    <property type="match status" value="1"/>
</dbReference>
<dbReference type="PRINTS" id="PR00080">
    <property type="entry name" value="SDRFAMILY"/>
</dbReference>
<evidence type="ECO:0000256" key="3">
    <source>
        <dbReference type="RuleBase" id="RU000363"/>
    </source>
</evidence>
<sequence>MAEVVTPLVWLITGTSSGFGRELAIAALERGDWVIATSRARSFSRLEDLEQKGAKILELDVTAPLEQLNEITKRAVAFYGKIDVLVNNAGYLHIGTLEESTPQETYDQFNTIVFGALNICRAVLPFMRQRRTGTIAFIGSIGGWGGLANVGLYIAAKHALRGLSSTLHQEISPLGLRSICVDLGYFRTAFLKEGRCLQSATRLDDYRQIAEESREVLQAADGKQAGDPVKGARVLIDLVHADGMKGRPFPTNIQLGSDCYTGVKNIYEQALNNLDNWKDISCSTEFPKTLQ</sequence>
<comment type="similarity">
    <text evidence="1 3">Belongs to the short-chain dehydrogenases/reductases (SDR) family.</text>
</comment>
<evidence type="ECO:0000313" key="5">
    <source>
        <dbReference type="Proteomes" id="UP001437256"/>
    </source>
</evidence>
<accession>A0ABR3AE37</accession>
<organism evidence="4 5">
    <name type="scientific">Marasmius tenuissimus</name>
    <dbReference type="NCBI Taxonomy" id="585030"/>
    <lineage>
        <taxon>Eukaryota</taxon>
        <taxon>Fungi</taxon>
        <taxon>Dikarya</taxon>
        <taxon>Basidiomycota</taxon>
        <taxon>Agaricomycotina</taxon>
        <taxon>Agaricomycetes</taxon>
        <taxon>Agaricomycetidae</taxon>
        <taxon>Agaricales</taxon>
        <taxon>Marasmiineae</taxon>
        <taxon>Marasmiaceae</taxon>
        <taxon>Marasmius</taxon>
    </lineage>
</organism>
<keyword evidence="5" id="KW-1185">Reference proteome</keyword>
<dbReference type="InterPro" id="IPR002347">
    <property type="entry name" value="SDR_fam"/>
</dbReference>
<name>A0ABR3AE37_9AGAR</name>
<dbReference type="PANTHER" id="PTHR43976">
    <property type="entry name" value="SHORT CHAIN DEHYDROGENASE"/>
    <property type="match status" value="1"/>
</dbReference>
<gene>
    <name evidence="4" type="ORF">AAF712_001795</name>
</gene>
<comment type="caution">
    <text evidence="4">The sequence shown here is derived from an EMBL/GenBank/DDBJ whole genome shotgun (WGS) entry which is preliminary data.</text>
</comment>
<keyword evidence="2" id="KW-0560">Oxidoreductase</keyword>
<reference evidence="4 5" key="1">
    <citation type="submission" date="2024-05" db="EMBL/GenBank/DDBJ databases">
        <title>A draft genome resource for the thread blight pathogen Marasmius tenuissimus strain MS-2.</title>
        <authorList>
            <person name="Yulfo-Soto G.E."/>
            <person name="Baruah I.K."/>
            <person name="Amoako-Attah I."/>
            <person name="Bukari Y."/>
            <person name="Meinhardt L.W."/>
            <person name="Bailey B.A."/>
            <person name="Cohen S.P."/>
        </authorList>
    </citation>
    <scope>NUCLEOTIDE SEQUENCE [LARGE SCALE GENOMIC DNA]</scope>
    <source>
        <strain evidence="4 5">MS-2</strain>
    </source>
</reference>
<protein>
    <submittedName>
        <fullName evidence="4">Uncharacterized protein</fullName>
    </submittedName>
</protein>